<evidence type="ECO:0008006" key="3">
    <source>
        <dbReference type="Google" id="ProtNLM"/>
    </source>
</evidence>
<dbReference type="HOGENOM" id="CLU_143974_1_0_0"/>
<dbReference type="Pfam" id="PF06153">
    <property type="entry name" value="CdAMP_rec"/>
    <property type="match status" value="1"/>
</dbReference>
<dbReference type="SUPFAM" id="SSF54913">
    <property type="entry name" value="GlnB-like"/>
    <property type="match status" value="1"/>
</dbReference>
<proteinExistence type="predicted"/>
<dbReference type="InterPro" id="IPR011322">
    <property type="entry name" value="N-reg_PII-like_a/b"/>
</dbReference>
<organism evidence="1 2">
    <name type="scientific">Thermomicrobium roseum (strain ATCC 27502 / DSM 5159 / P-2)</name>
    <dbReference type="NCBI Taxonomy" id="309801"/>
    <lineage>
        <taxon>Bacteria</taxon>
        <taxon>Pseudomonadati</taxon>
        <taxon>Thermomicrobiota</taxon>
        <taxon>Thermomicrobia</taxon>
        <taxon>Thermomicrobiales</taxon>
        <taxon>Thermomicrobiaceae</taxon>
        <taxon>Thermomicrobium</taxon>
    </lineage>
</organism>
<sequence length="112" mass="12518">MKLLIAIVQSEDADRLIGELVNEGFRVTRIASSGALLRRENASLLLGVEDHQVTRVLSIIRRTCRRRKEVVIPYAPALEPGLLWLPENFEVEVGGATVFVLPVERVERITGD</sequence>
<gene>
    <name evidence="1" type="ordered locus">trd_0189</name>
</gene>
<dbReference type="eggNOG" id="COG3870">
    <property type="taxonomic scope" value="Bacteria"/>
</dbReference>
<dbReference type="InterPro" id="IPR015867">
    <property type="entry name" value="N-reg_PII/ATP_PRibTrfase_C"/>
</dbReference>
<dbReference type="PANTHER" id="PTHR38456">
    <property type="entry name" value="CYCLIC DI-AMP RECEPTOR A"/>
    <property type="match status" value="1"/>
</dbReference>
<protein>
    <recommendedName>
        <fullName evidence="3">Transcriptional regulator</fullName>
    </recommendedName>
</protein>
<dbReference type="EMBL" id="CP001275">
    <property type="protein sequence ID" value="ACM05023.1"/>
    <property type="molecule type" value="Genomic_DNA"/>
</dbReference>
<dbReference type="Proteomes" id="UP000000447">
    <property type="component" value="Chromosome"/>
</dbReference>
<reference evidence="1 2" key="1">
    <citation type="journal article" date="2009" name="PLoS ONE">
        <title>Complete genome sequence of the aerobic CO-oxidizing thermophile Thermomicrobium roseum.</title>
        <authorList>
            <person name="Wu D."/>
            <person name="Raymond J."/>
            <person name="Wu M."/>
            <person name="Chatterji S."/>
            <person name="Ren Q."/>
            <person name="Graham J.E."/>
            <person name="Bryant D.A."/>
            <person name="Robb F."/>
            <person name="Colman A."/>
            <person name="Tallon L.J."/>
            <person name="Badger J.H."/>
            <person name="Madupu R."/>
            <person name="Ward N.L."/>
            <person name="Eisen J.A."/>
        </authorList>
    </citation>
    <scope>NUCLEOTIDE SEQUENCE [LARGE SCALE GENOMIC DNA]</scope>
    <source>
        <strain evidence="2">ATCC 27502 / DSM 5159 / P-2</strain>
    </source>
</reference>
<dbReference type="KEGG" id="tro:trd_0189"/>
<dbReference type="Gene3D" id="3.30.70.120">
    <property type="match status" value="1"/>
</dbReference>
<dbReference type="InterPro" id="IPR010375">
    <property type="entry name" value="CdAMP_rec"/>
</dbReference>
<dbReference type="AlphaFoldDB" id="B9KXK2"/>
<dbReference type="STRING" id="309801.trd_0189"/>
<keyword evidence="2" id="KW-1185">Reference proteome</keyword>
<name>B9KXK2_THERP</name>
<dbReference type="PANTHER" id="PTHR38456:SF1">
    <property type="entry name" value="CYCLIC DI-AMP RECEPTOR A"/>
    <property type="match status" value="1"/>
</dbReference>
<dbReference type="OrthoDB" id="162870at2"/>
<dbReference type="RefSeq" id="WP_012641602.1">
    <property type="nucleotide sequence ID" value="NC_011959.1"/>
</dbReference>
<evidence type="ECO:0000313" key="2">
    <source>
        <dbReference type="Proteomes" id="UP000000447"/>
    </source>
</evidence>
<accession>B9KXK2</accession>
<evidence type="ECO:0000313" key="1">
    <source>
        <dbReference type="EMBL" id="ACM05023.1"/>
    </source>
</evidence>